<feature type="compositionally biased region" description="Basic and acidic residues" evidence="1">
    <location>
        <begin position="11"/>
        <end position="20"/>
    </location>
</feature>
<accession>A0AAQ3XEM0</accession>
<dbReference type="Proteomes" id="UP001341281">
    <property type="component" value="Chromosome 10"/>
</dbReference>
<protein>
    <recommendedName>
        <fullName evidence="4">Retrotransposon gag domain-containing protein</fullName>
    </recommendedName>
</protein>
<dbReference type="EMBL" id="CP144754">
    <property type="protein sequence ID" value="WVZ96996.1"/>
    <property type="molecule type" value="Genomic_DNA"/>
</dbReference>
<organism evidence="2 3">
    <name type="scientific">Paspalum notatum var. saurae</name>
    <dbReference type="NCBI Taxonomy" id="547442"/>
    <lineage>
        <taxon>Eukaryota</taxon>
        <taxon>Viridiplantae</taxon>
        <taxon>Streptophyta</taxon>
        <taxon>Embryophyta</taxon>
        <taxon>Tracheophyta</taxon>
        <taxon>Spermatophyta</taxon>
        <taxon>Magnoliopsida</taxon>
        <taxon>Liliopsida</taxon>
        <taxon>Poales</taxon>
        <taxon>Poaceae</taxon>
        <taxon>PACMAD clade</taxon>
        <taxon>Panicoideae</taxon>
        <taxon>Andropogonodae</taxon>
        <taxon>Paspaleae</taxon>
        <taxon>Paspalinae</taxon>
        <taxon>Paspalum</taxon>
    </lineage>
</organism>
<dbReference type="AlphaFoldDB" id="A0AAQ3XEM0"/>
<sequence>MSNPPGNGSGHGEHDGDGRLPDPTNVTLVDVLMRAETNRQDQKRLLQTLIDNLGKRGGDGGHQRHGYDAFSRLDPPIFKVTKDPLDVDHWIRIIEQKFGLMEYDDYEKVTLVAHQLHDVAGAWWQGYLTQQELGHRVDWAEFKAAF</sequence>
<evidence type="ECO:0000313" key="3">
    <source>
        <dbReference type="Proteomes" id="UP001341281"/>
    </source>
</evidence>
<proteinExistence type="predicted"/>
<keyword evidence="3" id="KW-1185">Reference proteome</keyword>
<evidence type="ECO:0000256" key="1">
    <source>
        <dbReference type="SAM" id="MobiDB-lite"/>
    </source>
</evidence>
<feature type="region of interest" description="Disordered" evidence="1">
    <location>
        <begin position="1"/>
        <end position="24"/>
    </location>
</feature>
<name>A0AAQ3XEM0_PASNO</name>
<reference evidence="2 3" key="1">
    <citation type="submission" date="2024-02" db="EMBL/GenBank/DDBJ databases">
        <title>High-quality chromosome-scale genome assembly of Pensacola bahiagrass (Paspalum notatum Flugge var. saurae).</title>
        <authorList>
            <person name="Vega J.M."/>
            <person name="Podio M."/>
            <person name="Orjuela J."/>
            <person name="Siena L.A."/>
            <person name="Pessino S.C."/>
            <person name="Combes M.C."/>
            <person name="Mariac C."/>
            <person name="Albertini E."/>
            <person name="Pupilli F."/>
            <person name="Ortiz J.P.A."/>
            <person name="Leblanc O."/>
        </authorList>
    </citation>
    <scope>NUCLEOTIDE SEQUENCE [LARGE SCALE GENOMIC DNA]</scope>
    <source>
        <strain evidence="2">R1</strain>
        <tissue evidence="2">Leaf</tissue>
    </source>
</reference>
<gene>
    <name evidence="2" type="ORF">U9M48_042567</name>
</gene>
<evidence type="ECO:0008006" key="4">
    <source>
        <dbReference type="Google" id="ProtNLM"/>
    </source>
</evidence>
<evidence type="ECO:0000313" key="2">
    <source>
        <dbReference type="EMBL" id="WVZ96996.1"/>
    </source>
</evidence>